<dbReference type="Proteomes" id="UP000473525">
    <property type="component" value="Unassembled WGS sequence"/>
</dbReference>
<reference evidence="1 2" key="1">
    <citation type="submission" date="2019-12" db="EMBL/GenBank/DDBJ databases">
        <authorList>
            <person name="Huq M.A."/>
        </authorList>
    </citation>
    <scope>NUCLEOTIDE SEQUENCE [LARGE SCALE GENOMIC DNA]</scope>
    <source>
        <strain evidence="1 2">MAH-18</strain>
    </source>
</reference>
<protein>
    <submittedName>
        <fullName evidence="1">Uncharacterized protein</fullName>
    </submittedName>
</protein>
<sequence length="123" mass="12546">MFVDTGAVRHLAAELAERAAEIRATATDLHRRVAAVPWQGAAADAMRAHAAWRIAALLRAADLHDDAGEALVEHADAVDAALALLASIVDEVVDTAADTAGQVADTAGAVAQAVADHTVGLLP</sequence>
<proteinExistence type="predicted"/>
<name>A0A6L6XS65_9ACTN</name>
<evidence type="ECO:0000313" key="2">
    <source>
        <dbReference type="Proteomes" id="UP000473525"/>
    </source>
</evidence>
<keyword evidence="2" id="KW-1185">Reference proteome</keyword>
<organism evidence="1 2">
    <name type="scientific">Nocardioides agri</name>
    <dbReference type="NCBI Taxonomy" id="2682843"/>
    <lineage>
        <taxon>Bacteria</taxon>
        <taxon>Bacillati</taxon>
        <taxon>Actinomycetota</taxon>
        <taxon>Actinomycetes</taxon>
        <taxon>Propionibacteriales</taxon>
        <taxon>Nocardioidaceae</taxon>
        <taxon>Nocardioides</taxon>
    </lineage>
</organism>
<comment type="caution">
    <text evidence="1">The sequence shown here is derived from an EMBL/GenBank/DDBJ whole genome shotgun (WGS) entry which is preliminary data.</text>
</comment>
<dbReference type="AlphaFoldDB" id="A0A6L6XS65"/>
<dbReference type="RefSeq" id="WP_157343139.1">
    <property type="nucleotide sequence ID" value="NZ_WSEK01000004.1"/>
</dbReference>
<evidence type="ECO:0000313" key="1">
    <source>
        <dbReference type="EMBL" id="MVQ50194.1"/>
    </source>
</evidence>
<accession>A0A6L6XS65</accession>
<dbReference type="Gene3D" id="1.10.287.1060">
    <property type="entry name" value="ESAT-6-like"/>
    <property type="match status" value="1"/>
</dbReference>
<gene>
    <name evidence="1" type="ORF">GON03_13475</name>
</gene>
<dbReference type="EMBL" id="WSEK01000004">
    <property type="protein sequence ID" value="MVQ50194.1"/>
    <property type="molecule type" value="Genomic_DNA"/>
</dbReference>